<reference evidence="1" key="1">
    <citation type="submission" date="2021-06" db="EMBL/GenBank/DDBJ databases">
        <authorList>
            <person name="Kallberg Y."/>
            <person name="Tangrot J."/>
            <person name="Rosling A."/>
        </authorList>
    </citation>
    <scope>NUCLEOTIDE SEQUENCE</scope>
    <source>
        <strain evidence="1">BR232B</strain>
    </source>
</reference>
<evidence type="ECO:0000313" key="2">
    <source>
        <dbReference type="Proteomes" id="UP000789739"/>
    </source>
</evidence>
<gene>
    <name evidence="1" type="ORF">PBRASI_LOCUS8956</name>
</gene>
<name>A0A9N9GU51_9GLOM</name>
<organism evidence="1 2">
    <name type="scientific">Paraglomus brasilianum</name>
    <dbReference type="NCBI Taxonomy" id="144538"/>
    <lineage>
        <taxon>Eukaryota</taxon>
        <taxon>Fungi</taxon>
        <taxon>Fungi incertae sedis</taxon>
        <taxon>Mucoromycota</taxon>
        <taxon>Glomeromycotina</taxon>
        <taxon>Glomeromycetes</taxon>
        <taxon>Paraglomerales</taxon>
        <taxon>Paraglomeraceae</taxon>
        <taxon>Paraglomus</taxon>
    </lineage>
</organism>
<sequence length="48" mass="5511">WMFDDYAELRPLKEVAQLLAQYSNWGPLYDVEQLGKNNVPVAGARICK</sequence>
<comment type="caution">
    <text evidence="1">The sequence shown here is derived from an EMBL/GenBank/DDBJ whole genome shotgun (WGS) entry which is preliminary data.</text>
</comment>
<feature type="non-terminal residue" evidence="1">
    <location>
        <position position="1"/>
    </location>
</feature>
<proteinExistence type="predicted"/>
<dbReference type="AlphaFoldDB" id="A0A9N9GU51"/>
<evidence type="ECO:0000313" key="1">
    <source>
        <dbReference type="EMBL" id="CAG8625533.1"/>
    </source>
</evidence>
<protein>
    <submittedName>
        <fullName evidence="1">7326_t:CDS:1</fullName>
    </submittedName>
</protein>
<dbReference type="Proteomes" id="UP000789739">
    <property type="component" value="Unassembled WGS sequence"/>
</dbReference>
<accession>A0A9N9GU51</accession>
<dbReference type="EMBL" id="CAJVPI010001756">
    <property type="protein sequence ID" value="CAG8625533.1"/>
    <property type="molecule type" value="Genomic_DNA"/>
</dbReference>
<keyword evidence="2" id="KW-1185">Reference proteome</keyword>
<dbReference type="OrthoDB" id="1898734at2759"/>